<dbReference type="EMBL" id="CP011564">
    <property type="protein sequence ID" value="ALG82989.1"/>
    <property type="molecule type" value="Genomic_DNA"/>
</dbReference>
<dbReference type="InterPro" id="IPR029062">
    <property type="entry name" value="Class_I_gatase-like"/>
</dbReference>
<dbReference type="InterPro" id="IPR017926">
    <property type="entry name" value="GATASE"/>
</dbReference>
<dbReference type="PATRIC" id="fig|1604004.4.peg.2179"/>
<dbReference type="GO" id="GO:0003922">
    <property type="term" value="F:GMP synthase (glutamine-hydrolyzing) activity"/>
    <property type="evidence" value="ECO:0007669"/>
    <property type="project" value="UniProtKB-EC"/>
</dbReference>
<accession>A0A0F7PCU6</accession>
<reference evidence="3 4" key="3">
    <citation type="journal article" date="2016" name="Stand. Genomic Sci.">
        <title>Complete genome sequence of 'Halanaeroarchaeum sulfurireducens' M27-SA2, a sulfur-reducing and acetate-oxidizing haloarchaeon from the deep-sea hypersaline anoxic lake Medee.</title>
        <authorList>
            <person name="Messina E."/>
            <person name="Sorokin D.Y."/>
            <person name="Kublanov I.V."/>
            <person name="Toshchakov S."/>
            <person name="Lopatina A."/>
            <person name="Arcadi E."/>
            <person name="Smedile F."/>
            <person name="La Spada G."/>
            <person name="La Cono V."/>
            <person name="Yakimov M.M."/>
        </authorList>
    </citation>
    <scope>NUCLEOTIDE SEQUENCE [LARGE SCALE GENOMIC DNA]</scope>
    <source>
        <strain evidence="3 4">M27-SA2</strain>
    </source>
</reference>
<dbReference type="SUPFAM" id="SSF52317">
    <property type="entry name" value="Class I glutamine amidotransferase-like"/>
    <property type="match status" value="1"/>
</dbReference>
<dbReference type="PROSITE" id="PS51273">
    <property type="entry name" value="GATASE_TYPE_1"/>
    <property type="match status" value="1"/>
</dbReference>
<reference evidence="4" key="2">
    <citation type="submission" date="2015-05" db="EMBL/GenBank/DDBJ databases">
        <title>Complete genome sequence of Halanaeroarchaeum sulfurireducens type strain M27-SA2, a sulfate-reducer haloarchaeon from marine anoxic lake Medee.</title>
        <authorList>
            <person name="Messina E."/>
            <person name="Kublanov I.V."/>
            <person name="Toshchakov S."/>
            <person name="Arcadi E."/>
            <person name="La Spada G."/>
            <person name="La Cono V."/>
            <person name="Yakimov M.M."/>
        </authorList>
    </citation>
    <scope>NUCLEOTIDE SEQUENCE [LARGE SCALE GENOMIC DNA]</scope>
    <source>
        <strain evidence="4">M27-SA2</strain>
    </source>
</reference>
<reference evidence="2 5" key="1">
    <citation type="journal article" date="2015" name="ISME J.">
        <title>Elemental sulfur and acetate can support life of a novel strictly anaerobic haloarchaeon.</title>
        <authorList>
            <person name="Sorokin D.Y."/>
            <person name="Kublanov I.V."/>
            <person name="Gavrilov S.N."/>
            <person name="Rojo D."/>
            <person name="Roman P."/>
            <person name="Golyshin P.N."/>
            <person name="Slepak V.Z."/>
            <person name="Smedile F."/>
            <person name="Ferrer M."/>
            <person name="Messina E."/>
            <person name="La Cono V."/>
            <person name="Yakimov M.M."/>
        </authorList>
    </citation>
    <scope>NUCLEOTIDE SEQUENCE [LARGE SCALE GENOMIC DNA]</scope>
    <source>
        <strain evidence="2 5">HSR2</strain>
    </source>
</reference>
<evidence type="ECO:0000313" key="2">
    <source>
        <dbReference type="EMBL" id="AKH98547.1"/>
    </source>
</evidence>
<feature type="domain" description="Glutamine amidotransferase" evidence="1">
    <location>
        <begin position="44"/>
        <end position="176"/>
    </location>
</feature>
<dbReference type="PRINTS" id="PR00096">
    <property type="entry name" value="GATASE"/>
</dbReference>
<evidence type="ECO:0000313" key="3">
    <source>
        <dbReference type="EMBL" id="ALG82989.1"/>
    </source>
</evidence>
<dbReference type="GeneID" id="26011453"/>
<dbReference type="EC" id="6.3.5.2" evidence="2"/>
<dbReference type="PANTHER" id="PTHR42695">
    <property type="entry name" value="GLUTAMINE AMIDOTRANSFERASE YLR126C-RELATED"/>
    <property type="match status" value="1"/>
</dbReference>
<protein>
    <submittedName>
        <fullName evidence="2">GMP synthase (Glutamine-hydrolysing)</fullName>
        <ecNumber evidence="2">6.3.5.2</ecNumber>
    </submittedName>
</protein>
<sequence>MNRPRLALLNCADDPEPPRRNFRRELSADLVEFTVAGGEFPDDPDVDGVVVTGSPASVYWDEPWIGKTALWVREAIEDGLPTLGVCFGHQLVAMALGGEVVDMGEYELGYRQIHHDGDPLFDGIDDPFLAFETHSDIVAELPPGATSIAENDYGVQAFRTERAAGVQFHPEYDRATAERVTKRKELPQERIESILKDITDATVARAAPAALVFENFIEEFVGSDTA</sequence>
<dbReference type="Proteomes" id="UP000069906">
    <property type="component" value="Chromosome"/>
</dbReference>
<dbReference type="STRING" id="1604004.HLASA_2119"/>
<proteinExistence type="predicted"/>
<dbReference type="Pfam" id="PF00117">
    <property type="entry name" value="GATase"/>
    <property type="match status" value="1"/>
</dbReference>
<keyword evidence="2" id="KW-0436">Ligase</keyword>
<dbReference type="RefSeq" id="WP_050049201.1">
    <property type="nucleotide sequence ID" value="NZ_CP008874.1"/>
</dbReference>
<dbReference type="OrthoDB" id="7388at2157"/>
<dbReference type="CDD" id="cd01741">
    <property type="entry name" value="GATase1_1"/>
    <property type="match status" value="1"/>
</dbReference>
<dbReference type="Proteomes" id="UP000060390">
    <property type="component" value="Chromosome"/>
</dbReference>
<dbReference type="KEGG" id="hsu:HLASF_2085"/>
<evidence type="ECO:0000313" key="4">
    <source>
        <dbReference type="Proteomes" id="UP000060390"/>
    </source>
</evidence>
<dbReference type="PANTHER" id="PTHR42695:SF5">
    <property type="entry name" value="GLUTAMINE AMIDOTRANSFERASE YLR126C-RELATED"/>
    <property type="match status" value="1"/>
</dbReference>
<dbReference type="InterPro" id="IPR044992">
    <property type="entry name" value="ChyE-like"/>
</dbReference>
<dbReference type="PRINTS" id="PR00099">
    <property type="entry name" value="CPSGATASE"/>
</dbReference>
<dbReference type="HOGENOM" id="CLU_054974_4_1_2"/>
<dbReference type="Gene3D" id="3.40.50.880">
    <property type="match status" value="1"/>
</dbReference>
<evidence type="ECO:0000313" key="5">
    <source>
        <dbReference type="Proteomes" id="UP000069906"/>
    </source>
</evidence>
<dbReference type="GO" id="GO:0005829">
    <property type="term" value="C:cytosol"/>
    <property type="evidence" value="ECO:0007669"/>
    <property type="project" value="TreeGrafter"/>
</dbReference>
<dbReference type="EMBL" id="CP008874">
    <property type="protein sequence ID" value="AKH98547.1"/>
    <property type="molecule type" value="Genomic_DNA"/>
</dbReference>
<gene>
    <name evidence="2" type="primary">guaA3</name>
    <name evidence="3" type="synonym">guaA2</name>
    <name evidence="3" type="ORF">HLASA_2119</name>
    <name evidence="2" type="ORF">HLASF_2085</name>
</gene>
<evidence type="ECO:0000259" key="1">
    <source>
        <dbReference type="Pfam" id="PF00117"/>
    </source>
</evidence>
<dbReference type="KEGG" id="hsf:HLASA_2119"/>
<name>A0A0F7PCU6_9EURY</name>
<dbReference type="AlphaFoldDB" id="A0A0F7PCU6"/>
<organism evidence="2 5">
    <name type="scientific">Halanaeroarchaeum sulfurireducens</name>
    <dbReference type="NCBI Taxonomy" id="1604004"/>
    <lineage>
        <taxon>Archaea</taxon>
        <taxon>Methanobacteriati</taxon>
        <taxon>Methanobacteriota</taxon>
        <taxon>Stenosarchaea group</taxon>
        <taxon>Halobacteria</taxon>
        <taxon>Halobacteriales</taxon>
        <taxon>Halobacteriaceae</taxon>
        <taxon>Halanaeroarchaeum</taxon>
    </lineage>
</organism>
<keyword evidence="5" id="KW-1185">Reference proteome</keyword>